<keyword evidence="4" id="KW-0032">Aminotransferase</keyword>
<dbReference type="STRING" id="1317121.ATO11_13650"/>
<protein>
    <recommendedName>
        <fullName evidence="3">aspartate transaminase</fullName>
        <ecNumber evidence="3">2.6.1.1</ecNumber>
    </recommendedName>
</protein>
<evidence type="ECO:0000256" key="6">
    <source>
        <dbReference type="ARBA" id="ARBA00022898"/>
    </source>
</evidence>
<dbReference type="PANTHER" id="PTHR46383">
    <property type="entry name" value="ASPARTATE AMINOTRANSFERASE"/>
    <property type="match status" value="1"/>
</dbReference>
<feature type="domain" description="Aminotransferase class I/classII large" evidence="8">
    <location>
        <begin position="27"/>
        <end position="372"/>
    </location>
</feature>
<dbReference type="GO" id="GO:0030170">
    <property type="term" value="F:pyridoxal phosphate binding"/>
    <property type="evidence" value="ECO:0007669"/>
    <property type="project" value="InterPro"/>
</dbReference>
<evidence type="ECO:0000313" key="10">
    <source>
        <dbReference type="Proteomes" id="UP000036938"/>
    </source>
</evidence>
<comment type="cofactor">
    <cofactor evidence="1">
        <name>pyridoxal 5'-phosphate</name>
        <dbReference type="ChEBI" id="CHEBI:597326"/>
    </cofactor>
</comment>
<dbReference type="InterPro" id="IPR015421">
    <property type="entry name" value="PyrdxlP-dep_Trfase_major"/>
</dbReference>
<comment type="caution">
    <text evidence="9">The sequence shown here is derived from an EMBL/GenBank/DDBJ whole genome shotgun (WGS) entry which is preliminary data.</text>
</comment>
<evidence type="ECO:0000256" key="2">
    <source>
        <dbReference type="ARBA" id="ARBA00007441"/>
    </source>
</evidence>
<sequence length="377" mass="41107">MTEAYRWLDARAPNDLPLLNVAQAAPADPPPDAMRAHMADLVLTDDAAHKYTGNWGLRPVREALADTTARLYGGAVSADQVGLTSGCNQAFVAALASFAEPGDEVILPVPWYFNHAMWCDMAGVTKVPLRCGPDMLPDLSEAASLITSRTRAIVLISPNNPTGAEYPADLLAGFRDLCRAHGIHLILDETYRDFLSTPGAPHDLFTDPDWDEVLIHLYSFSKSFHLTGHRTGALLTSPARLEDAAKFIDTVTICPTPLGQKAALYGLTEMTQWLAGERALILDRRATVARLMPRIEARGWQLAGLGGYFAYLRHPFATDAATVARHLLDTHAILCLPGTMFAPEGDDSARQHLRVAFANADAEGLEDLFERLARVEL</sequence>
<evidence type="ECO:0000256" key="5">
    <source>
        <dbReference type="ARBA" id="ARBA00022679"/>
    </source>
</evidence>
<dbReference type="AlphaFoldDB" id="A0A0L1JMP1"/>
<keyword evidence="6" id="KW-0663">Pyridoxal phosphate</keyword>
<dbReference type="Proteomes" id="UP000036938">
    <property type="component" value="Unassembled WGS sequence"/>
</dbReference>
<evidence type="ECO:0000256" key="1">
    <source>
        <dbReference type="ARBA" id="ARBA00001933"/>
    </source>
</evidence>
<dbReference type="PANTHER" id="PTHR46383:SF1">
    <property type="entry name" value="ASPARTATE AMINOTRANSFERASE"/>
    <property type="match status" value="1"/>
</dbReference>
<dbReference type="PATRIC" id="fig|1317121.7.peg.3450"/>
<dbReference type="InterPro" id="IPR050596">
    <property type="entry name" value="AspAT/PAT-like"/>
</dbReference>
<dbReference type="GO" id="GO:0006520">
    <property type="term" value="P:amino acid metabolic process"/>
    <property type="evidence" value="ECO:0007669"/>
    <property type="project" value="InterPro"/>
</dbReference>
<proteinExistence type="inferred from homology"/>
<evidence type="ECO:0000256" key="4">
    <source>
        <dbReference type="ARBA" id="ARBA00022576"/>
    </source>
</evidence>
<reference evidence="9 10" key="1">
    <citation type="journal article" date="2015" name="Int. J. Syst. Evol. Microbiol.">
        <title>Aestuariivita atlantica sp. nov., isolated from deep sea sediment of the Atlantic Ocean.</title>
        <authorList>
            <person name="Li G."/>
            <person name="Lai Q."/>
            <person name="Du Y."/>
            <person name="Liu X."/>
            <person name="Sun F."/>
            <person name="Shao Z."/>
        </authorList>
    </citation>
    <scope>NUCLEOTIDE SEQUENCE [LARGE SCALE GENOMIC DNA]</scope>
    <source>
        <strain evidence="9 10">22II-S11-z3</strain>
    </source>
</reference>
<evidence type="ECO:0000313" key="9">
    <source>
        <dbReference type="EMBL" id="KNG92972.1"/>
    </source>
</evidence>
<dbReference type="Gene3D" id="3.40.640.10">
    <property type="entry name" value="Type I PLP-dependent aspartate aminotransferase-like (Major domain)"/>
    <property type="match status" value="1"/>
</dbReference>
<dbReference type="EMBL" id="AQQZ01000006">
    <property type="protein sequence ID" value="KNG92972.1"/>
    <property type="molecule type" value="Genomic_DNA"/>
</dbReference>
<dbReference type="InterPro" id="IPR015424">
    <property type="entry name" value="PyrdxlP-dep_Trfase"/>
</dbReference>
<dbReference type="GO" id="GO:0004069">
    <property type="term" value="F:L-aspartate:2-oxoglutarate aminotransferase activity"/>
    <property type="evidence" value="ECO:0007669"/>
    <property type="project" value="UniProtKB-EC"/>
</dbReference>
<evidence type="ECO:0000259" key="8">
    <source>
        <dbReference type="Pfam" id="PF00155"/>
    </source>
</evidence>
<evidence type="ECO:0000256" key="7">
    <source>
        <dbReference type="ARBA" id="ARBA00049185"/>
    </source>
</evidence>
<comment type="similarity">
    <text evidence="2">Belongs to the class-I pyridoxal-phosphate-dependent aminotransferase family.</text>
</comment>
<dbReference type="Pfam" id="PF00155">
    <property type="entry name" value="Aminotran_1_2"/>
    <property type="match status" value="1"/>
</dbReference>
<accession>A0A0L1JMP1</accession>
<name>A0A0L1JMP1_9RHOB</name>
<organism evidence="9 10">
    <name type="scientific">Pseudaestuariivita atlantica</name>
    <dbReference type="NCBI Taxonomy" id="1317121"/>
    <lineage>
        <taxon>Bacteria</taxon>
        <taxon>Pseudomonadati</taxon>
        <taxon>Pseudomonadota</taxon>
        <taxon>Alphaproteobacteria</taxon>
        <taxon>Rhodobacterales</taxon>
        <taxon>Paracoccaceae</taxon>
        <taxon>Pseudaestuariivita</taxon>
    </lineage>
</organism>
<dbReference type="NCBIfam" id="NF005732">
    <property type="entry name" value="PRK07550.1"/>
    <property type="match status" value="1"/>
</dbReference>
<dbReference type="InterPro" id="IPR004839">
    <property type="entry name" value="Aminotransferase_I/II_large"/>
</dbReference>
<dbReference type="SUPFAM" id="SSF53383">
    <property type="entry name" value="PLP-dependent transferases"/>
    <property type="match status" value="1"/>
</dbReference>
<keyword evidence="10" id="KW-1185">Reference proteome</keyword>
<gene>
    <name evidence="9" type="ORF">ATO11_13650</name>
</gene>
<comment type="catalytic activity">
    <reaction evidence="7">
        <text>L-aspartate + 2-oxoglutarate = oxaloacetate + L-glutamate</text>
        <dbReference type="Rhea" id="RHEA:21824"/>
        <dbReference type="ChEBI" id="CHEBI:16452"/>
        <dbReference type="ChEBI" id="CHEBI:16810"/>
        <dbReference type="ChEBI" id="CHEBI:29985"/>
        <dbReference type="ChEBI" id="CHEBI:29991"/>
        <dbReference type="EC" id="2.6.1.1"/>
    </reaction>
</comment>
<evidence type="ECO:0000256" key="3">
    <source>
        <dbReference type="ARBA" id="ARBA00012753"/>
    </source>
</evidence>
<dbReference type="EC" id="2.6.1.1" evidence="3"/>
<dbReference type="CDD" id="cd00609">
    <property type="entry name" value="AAT_like"/>
    <property type="match status" value="1"/>
</dbReference>
<keyword evidence="5" id="KW-0808">Transferase</keyword>